<evidence type="ECO:0000256" key="1">
    <source>
        <dbReference type="SAM" id="MobiDB-lite"/>
    </source>
</evidence>
<evidence type="ECO:0008006" key="4">
    <source>
        <dbReference type="Google" id="ProtNLM"/>
    </source>
</evidence>
<dbReference type="Proteomes" id="UP001632037">
    <property type="component" value="Unassembled WGS sequence"/>
</dbReference>
<evidence type="ECO:0000313" key="2">
    <source>
        <dbReference type="EMBL" id="KAL3658992.1"/>
    </source>
</evidence>
<sequence>MPQKSNGDNTRVNGRCHCVPPTTSFPEECNGFPRATVTVQDDPEAGRRELVLKLSHGKGVKASRQSTRALKEDILLAAERSKVNIHELHQMMNLAKTISYNHAQQAIHFFFFDRATAKKFELVAVPYKGMVHRVRNMHGPDVGTVWGRQLDRYGVRTAERTMYEVKLYNITRFMDIGWLTAYLQKHIAAEVELEDMDVCTPNSRTSTIWKLTVKMAGCPEFLRGIVRILWFCLTIILKHPSVGQRLQCLRCGNLRHVMARCEYTTVQLADEGSRVAKETEVANLEDLAKPFASMEEVRKSAAQRLGIQEAEEKNTDGFEWKNKSRTRGSRAK</sequence>
<evidence type="ECO:0000313" key="3">
    <source>
        <dbReference type="Proteomes" id="UP001632037"/>
    </source>
</evidence>
<name>A0ABD3EXJ9_9STRA</name>
<dbReference type="AlphaFoldDB" id="A0ABD3EXJ9"/>
<organism evidence="2 3">
    <name type="scientific">Phytophthora oleae</name>
    <dbReference type="NCBI Taxonomy" id="2107226"/>
    <lineage>
        <taxon>Eukaryota</taxon>
        <taxon>Sar</taxon>
        <taxon>Stramenopiles</taxon>
        <taxon>Oomycota</taxon>
        <taxon>Peronosporomycetes</taxon>
        <taxon>Peronosporales</taxon>
        <taxon>Peronosporaceae</taxon>
        <taxon>Phytophthora</taxon>
    </lineage>
</organism>
<reference evidence="2 3" key="1">
    <citation type="submission" date="2024-09" db="EMBL/GenBank/DDBJ databases">
        <title>Genome sequencing and assembly of Phytophthora oleae, isolate VK10A, causative agent of rot of olive drupes.</title>
        <authorList>
            <person name="Conti Taguali S."/>
            <person name="Riolo M."/>
            <person name="La Spada F."/>
            <person name="Cacciola S.O."/>
            <person name="Dionisio G."/>
        </authorList>
    </citation>
    <scope>NUCLEOTIDE SEQUENCE [LARGE SCALE GENOMIC DNA]</scope>
    <source>
        <strain evidence="2 3">VK10A</strain>
    </source>
</reference>
<feature type="region of interest" description="Disordered" evidence="1">
    <location>
        <begin position="305"/>
        <end position="332"/>
    </location>
</feature>
<dbReference type="EMBL" id="JBIMZQ010000049">
    <property type="protein sequence ID" value="KAL3658992.1"/>
    <property type="molecule type" value="Genomic_DNA"/>
</dbReference>
<keyword evidence="3" id="KW-1185">Reference proteome</keyword>
<feature type="compositionally biased region" description="Basic residues" evidence="1">
    <location>
        <begin position="323"/>
        <end position="332"/>
    </location>
</feature>
<protein>
    <recommendedName>
        <fullName evidence="4">CCHC-type domain-containing protein</fullName>
    </recommendedName>
</protein>
<comment type="caution">
    <text evidence="2">The sequence shown here is derived from an EMBL/GenBank/DDBJ whole genome shotgun (WGS) entry which is preliminary data.</text>
</comment>
<feature type="compositionally biased region" description="Basic and acidic residues" evidence="1">
    <location>
        <begin position="310"/>
        <end position="322"/>
    </location>
</feature>
<gene>
    <name evidence="2" type="ORF">V7S43_015877</name>
</gene>
<accession>A0ABD3EXJ9</accession>
<proteinExistence type="predicted"/>